<reference evidence="2 3" key="1">
    <citation type="journal article" date="2013" name="Genome Biol.">
        <title>Genome of Acanthamoeba castellanii highlights extensive lateral gene transfer and early evolution of tyrosine kinase signaling.</title>
        <authorList>
            <person name="Clarke M."/>
            <person name="Lohan A.J."/>
            <person name="Liu B."/>
            <person name="Lagkouvardos I."/>
            <person name="Roy S."/>
            <person name="Zafar N."/>
            <person name="Bertelli C."/>
            <person name="Schilde C."/>
            <person name="Kianianmomeni A."/>
            <person name="Burglin T.R."/>
            <person name="Frech C."/>
            <person name="Turcotte B."/>
            <person name="Kopec K.O."/>
            <person name="Synnott J.M."/>
            <person name="Choo C."/>
            <person name="Paponov I."/>
            <person name="Finkler A."/>
            <person name="Soon Heng Tan C."/>
            <person name="Hutchins A.P."/>
            <person name="Weinmeier T."/>
            <person name="Rattei T."/>
            <person name="Chu J.S."/>
            <person name="Gimenez G."/>
            <person name="Irimia M."/>
            <person name="Rigden D.J."/>
            <person name="Fitzpatrick D.A."/>
            <person name="Lorenzo-Morales J."/>
            <person name="Bateman A."/>
            <person name="Chiu C.H."/>
            <person name="Tang P."/>
            <person name="Hegemann P."/>
            <person name="Fromm H."/>
            <person name="Raoult D."/>
            <person name="Greub G."/>
            <person name="Miranda-Saavedra D."/>
            <person name="Chen N."/>
            <person name="Nash P."/>
            <person name="Ginger M.L."/>
            <person name="Horn M."/>
            <person name="Schaap P."/>
            <person name="Caler L."/>
            <person name="Loftus B."/>
        </authorList>
    </citation>
    <scope>NUCLEOTIDE SEQUENCE [LARGE SCALE GENOMIC DNA]</scope>
    <source>
        <strain evidence="2 3">Neff</strain>
    </source>
</reference>
<sequence length="189" mass="21427">MSSATTVVPFPAGHRVFVYGSLRPDINASIHQRFMGKCIPVGPAYYQGRMYIVDKRTEEEQLLGLKETTDVSVPSEVRKYPAVVPSDDPAERVHGMLFDVPDEHRDEVLRGLDEYEDAVGIPEGLAEYRRDRVTVRMGQGHVHENVEVESWMYVWAREVHTLARVHDGDYRSVYVLRADAEESASLPQA</sequence>
<gene>
    <name evidence="2" type="ORF">ACA1_006110</name>
</gene>
<dbReference type="KEGG" id="acan:ACA1_006110"/>
<dbReference type="RefSeq" id="XP_004355051.1">
    <property type="nucleotide sequence ID" value="XM_004354999.1"/>
</dbReference>
<dbReference type="Pfam" id="PF06094">
    <property type="entry name" value="GGACT"/>
    <property type="match status" value="1"/>
</dbReference>
<dbReference type="CDD" id="cd06661">
    <property type="entry name" value="GGCT_like"/>
    <property type="match status" value="1"/>
</dbReference>
<dbReference type="VEuPathDB" id="AmoebaDB:ACA1_006110"/>
<keyword evidence="3" id="KW-1185">Reference proteome</keyword>
<dbReference type="GeneID" id="14925502"/>
<dbReference type="InterPro" id="IPR013024">
    <property type="entry name" value="GGCT-like"/>
</dbReference>
<feature type="domain" description="Gamma-glutamylcyclotransferase AIG2-like" evidence="1">
    <location>
        <begin position="16"/>
        <end position="171"/>
    </location>
</feature>
<dbReference type="AlphaFoldDB" id="L8HGX8"/>
<accession>L8HGX8</accession>
<protein>
    <submittedName>
        <fullName evidence="2">AIG2 family protein</fullName>
    </submittedName>
</protein>
<evidence type="ECO:0000313" key="2">
    <source>
        <dbReference type="EMBL" id="ELR24477.1"/>
    </source>
</evidence>
<dbReference type="InterPro" id="IPR009288">
    <property type="entry name" value="AIG2-like_dom"/>
</dbReference>
<organism evidence="2 3">
    <name type="scientific">Acanthamoeba castellanii (strain ATCC 30010 / Neff)</name>
    <dbReference type="NCBI Taxonomy" id="1257118"/>
    <lineage>
        <taxon>Eukaryota</taxon>
        <taxon>Amoebozoa</taxon>
        <taxon>Discosea</taxon>
        <taxon>Longamoebia</taxon>
        <taxon>Centramoebida</taxon>
        <taxon>Acanthamoebidae</taxon>
        <taxon>Acanthamoeba</taxon>
    </lineage>
</organism>
<dbReference type="Proteomes" id="UP000011083">
    <property type="component" value="Unassembled WGS sequence"/>
</dbReference>
<dbReference type="SUPFAM" id="SSF110857">
    <property type="entry name" value="Gamma-glutamyl cyclotransferase-like"/>
    <property type="match status" value="1"/>
</dbReference>
<dbReference type="InterPro" id="IPR036568">
    <property type="entry name" value="GGCT-like_sf"/>
</dbReference>
<dbReference type="EMBL" id="KB007817">
    <property type="protein sequence ID" value="ELR24477.1"/>
    <property type="molecule type" value="Genomic_DNA"/>
</dbReference>
<evidence type="ECO:0000259" key="1">
    <source>
        <dbReference type="Pfam" id="PF06094"/>
    </source>
</evidence>
<evidence type="ECO:0000313" key="3">
    <source>
        <dbReference type="Proteomes" id="UP000011083"/>
    </source>
</evidence>
<dbReference type="Gene3D" id="3.10.490.10">
    <property type="entry name" value="Gamma-glutamyl cyclotransferase-like"/>
    <property type="match status" value="1"/>
</dbReference>
<name>L8HGX8_ACACF</name>
<proteinExistence type="predicted"/>